<dbReference type="Gene3D" id="3.30.420.10">
    <property type="entry name" value="Ribonuclease H-like superfamily/Ribonuclease H"/>
    <property type="match status" value="1"/>
</dbReference>
<keyword evidence="7" id="KW-1185">Reference proteome</keyword>
<dbReference type="Proteomes" id="UP000799118">
    <property type="component" value="Unassembled WGS sequence"/>
</dbReference>
<dbReference type="InterPro" id="IPR051132">
    <property type="entry name" value="3-5_Exonuclease_domain"/>
</dbReference>
<feature type="region of interest" description="Disordered" evidence="5">
    <location>
        <begin position="126"/>
        <end position="178"/>
    </location>
</feature>
<feature type="compositionally biased region" description="Polar residues" evidence="5">
    <location>
        <begin position="61"/>
        <end position="71"/>
    </location>
</feature>
<evidence type="ECO:0000256" key="2">
    <source>
        <dbReference type="ARBA" id="ARBA00022723"/>
    </source>
</evidence>
<gene>
    <name evidence="6" type="ORF">BT96DRAFT_1003083</name>
</gene>
<keyword evidence="4" id="KW-0269">Exonuclease</keyword>
<protein>
    <recommendedName>
        <fullName evidence="8">3'-5' exonuclease domain-containing protein</fullName>
    </recommendedName>
</protein>
<evidence type="ECO:0000313" key="7">
    <source>
        <dbReference type="Proteomes" id="UP000799118"/>
    </source>
</evidence>
<feature type="compositionally biased region" description="Acidic residues" evidence="5">
    <location>
        <begin position="156"/>
        <end position="174"/>
    </location>
</feature>
<reference evidence="6" key="1">
    <citation type="journal article" date="2019" name="Environ. Microbiol.">
        <title>Fungal ecological strategies reflected in gene transcription - a case study of two litter decomposers.</title>
        <authorList>
            <person name="Barbi F."/>
            <person name="Kohler A."/>
            <person name="Barry K."/>
            <person name="Baskaran P."/>
            <person name="Daum C."/>
            <person name="Fauchery L."/>
            <person name="Ihrmark K."/>
            <person name="Kuo A."/>
            <person name="LaButti K."/>
            <person name="Lipzen A."/>
            <person name="Morin E."/>
            <person name="Grigoriev I.V."/>
            <person name="Henrissat B."/>
            <person name="Lindahl B."/>
            <person name="Martin F."/>
        </authorList>
    </citation>
    <scope>NUCLEOTIDE SEQUENCE</scope>
    <source>
        <strain evidence="6">JB14</strain>
    </source>
</reference>
<organism evidence="6 7">
    <name type="scientific">Gymnopus androsaceus JB14</name>
    <dbReference type="NCBI Taxonomy" id="1447944"/>
    <lineage>
        <taxon>Eukaryota</taxon>
        <taxon>Fungi</taxon>
        <taxon>Dikarya</taxon>
        <taxon>Basidiomycota</taxon>
        <taxon>Agaricomycotina</taxon>
        <taxon>Agaricomycetes</taxon>
        <taxon>Agaricomycetidae</taxon>
        <taxon>Agaricales</taxon>
        <taxon>Marasmiineae</taxon>
        <taxon>Omphalotaceae</taxon>
        <taxon>Gymnopus</taxon>
    </lineage>
</organism>
<evidence type="ECO:0000256" key="1">
    <source>
        <dbReference type="ARBA" id="ARBA00022722"/>
    </source>
</evidence>
<dbReference type="GO" id="GO:0008408">
    <property type="term" value="F:3'-5' exonuclease activity"/>
    <property type="evidence" value="ECO:0007669"/>
    <property type="project" value="UniProtKB-ARBA"/>
</dbReference>
<evidence type="ECO:0008006" key="8">
    <source>
        <dbReference type="Google" id="ProtNLM"/>
    </source>
</evidence>
<proteinExistence type="predicted"/>
<name>A0A6A4GWU3_9AGAR</name>
<dbReference type="GO" id="GO:0046872">
    <property type="term" value="F:metal ion binding"/>
    <property type="evidence" value="ECO:0007669"/>
    <property type="project" value="UniProtKB-KW"/>
</dbReference>
<keyword evidence="3" id="KW-0378">Hydrolase</keyword>
<dbReference type="PANTHER" id="PTHR13620:SF109">
    <property type="entry name" value="3'-5' EXONUCLEASE"/>
    <property type="match status" value="1"/>
</dbReference>
<evidence type="ECO:0000256" key="3">
    <source>
        <dbReference type="ARBA" id="ARBA00022801"/>
    </source>
</evidence>
<evidence type="ECO:0000313" key="6">
    <source>
        <dbReference type="EMBL" id="KAE9389564.1"/>
    </source>
</evidence>
<dbReference type="PANTHER" id="PTHR13620">
    <property type="entry name" value="3-5 EXONUCLEASE"/>
    <property type="match status" value="1"/>
</dbReference>
<evidence type="ECO:0000256" key="5">
    <source>
        <dbReference type="SAM" id="MobiDB-lite"/>
    </source>
</evidence>
<dbReference type="SUPFAM" id="SSF53098">
    <property type="entry name" value="Ribonuclease H-like"/>
    <property type="match status" value="1"/>
</dbReference>
<keyword evidence="1" id="KW-0540">Nuclease</keyword>
<dbReference type="InterPro" id="IPR036397">
    <property type="entry name" value="RNaseH_sf"/>
</dbReference>
<feature type="compositionally biased region" description="Gly residues" evidence="5">
    <location>
        <begin position="1"/>
        <end position="14"/>
    </location>
</feature>
<keyword evidence="2" id="KW-0479">Metal-binding</keyword>
<evidence type="ECO:0000256" key="4">
    <source>
        <dbReference type="ARBA" id="ARBA00022839"/>
    </source>
</evidence>
<accession>A0A6A4GWU3</accession>
<sequence length="605" mass="66271">MEGKNGNGLGGARAGAGRKRKIAGTTAETIQGLEVTGTVSTNVDNSMVYPMFRSTAHKNHNTPLTSGTQDSPGLPTTIIDPRANPDTPAALNSAQSSSILRDSQLLQGLLLSAEQWTNILAQQHEANELDPERPGSENTINESVSDGIDAPGTESLDSEDPQPDNVDEAGDDPSENGFQKEYLKSIRDRIVRQLEEPGACPKCYREGTFWIRPRDPLFALNESHKKSGTSISPDELYQLPVFIWLPLALPLAPDSFWCPNCPSHCLRRKGYNDKPFARRMCQVPTHAALYTVVNEFEEERQQALTLTRSLSFVKDMYHGIEQGLHEHGHSATKVMFTDNAAAEQGYHESTTHSLSLNVKHVDANPYARLPLLTIPPSPFHTACYSTLEAINLACENIFELLPPFNPESKLVVGFDIEYTAEVMGQGGPLSVPQARTGALDVIQIEGEGFAYVFKVTHFKNRSSAPGNLICLILSPRIIKAGRSVSADLHRIAQAWSLTELTEHLHSESPSFLDLGQFAKSKGQVSEATVSLSALSGVVLSKYLGKDDAVRLSDWSQEELNSDQELYAALDASCSWSIWKALAKLPSIGLQVHKESLELNQSVTLY</sequence>
<dbReference type="AlphaFoldDB" id="A0A6A4GWU3"/>
<feature type="region of interest" description="Disordered" evidence="5">
    <location>
        <begin position="1"/>
        <end position="23"/>
    </location>
</feature>
<feature type="region of interest" description="Disordered" evidence="5">
    <location>
        <begin position="57"/>
        <end position="95"/>
    </location>
</feature>
<dbReference type="InterPro" id="IPR012337">
    <property type="entry name" value="RNaseH-like_sf"/>
</dbReference>
<dbReference type="EMBL" id="ML769690">
    <property type="protein sequence ID" value="KAE9389564.1"/>
    <property type="molecule type" value="Genomic_DNA"/>
</dbReference>
<dbReference type="GO" id="GO:0003676">
    <property type="term" value="F:nucleic acid binding"/>
    <property type="evidence" value="ECO:0007669"/>
    <property type="project" value="InterPro"/>
</dbReference>
<dbReference type="OrthoDB" id="3267843at2759"/>
<feature type="compositionally biased region" description="Basic and acidic residues" evidence="5">
    <location>
        <begin position="126"/>
        <end position="135"/>
    </location>
</feature>